<dbReference type="InterPro" id="IPR036291">
    <property type="entry name" value="NAD(P)-bd_dom_sf"/>
</dbReference>
<dbReference type="PANTHER" id="PTHR32487:SF29">
    <property type="entry name" value="NAD-DEPENDENT EPIMERASE_DEHYDRATASE DOMAIN-CONTAINING PROTEIN"/>
    <property type="match status" value="1"/>
</dbReference>
<evidence type="ECO:0000259" key="1">
    <source>
        <dbReference type="Pfam" id="PF22917"/>
    </source>
</evidence>
<reference evidence="2 3" key="1">
    <citation type="submission" date="2023-08" db="EMBL/GenBank/DDBJ databases">
        <title>Black Yeasts Isolated from many extreme environments.</title>
        <authorList>
            <person name="Coleine C."/>
            <person name="Stajich J.E."/>
            <person name="Selbmann L."/>
        </authorList>
    </citation>
    <scope>NUCLEOTIDE SEQUENCE [LARGE SCALE GENOMIC DNA]</scope>
    <source>
        <strain evidence="2 3">CCFEE 5935</strain>
    </source>
</reference>
<sequence>MGSAEMPTIQSIYSKGIHHGLPDLSYAPKGMTAIVTGANGISGSHMIKILAESPERWSKIYAMSRRPPSGSWPKDVEHIPVDFLQSPDEIANILKERNIKPDYVFFFSYVLVVDESGALQWSDDRLIEKNNSLLSNLLEALPLANALPKRLFLQLGQKWHGVHLGATDIPDEESDKRIDEPNLYYTQHDILTSFCSKHNIGWNTSFPSFVIGCTPDSTQTLAYPLFIYACVQKYLGRPLEYPSDITAWYAPQSLSNAVLNSYLYEWSVLAPNTANQDFNASDACAFTWGKMWPRLAEYFGMDYTGPVDASTTQMQEKGMPWATPPHGKGSRSTMRFTFSFVEWAQQPKNVAAWKELVTQHGLTDDDWSDVGSVFGRANFALHRPYPSILSTTKATKHGWHGFVDSYESILSVANEFIAAKVIPDPKNITAKA</sequence>
<proteinExistence type="predicted"/>
<dbReference type="PANTHER" id="PTHR32487">
    <property type="entry name" value="3-OXO-DELTA(4,5)-STEROID 5-BETA-REDUCTASE"/>
    <property type="match status" value="1"/>
</dbReference>
<dbReference type="Pfam" id="PF22917">
    <property type="entry name" value="PRISE"/>
    <property type="match status" value="1"/>
</dbReference>
<evidence type="ECO:0000313" key="3">
    <source>
        <dbReference type="Proteomes" id="UP001337655"/>
    </source>
</evidence>
<dbReference type="AlphaFoldDB" id="A0AAV9PKC1"/>
<dbReference type="Gene3D" id="3.40.50.720">
    <property type="entry name" value="NAD(P)-binding Rossmann-like Domain"/>
    <property type="match status" value="1"/>
</dbReference>
<dbReference type="RefSeq" id="XP_064661503.1">
    <property type="nucleotide sequence ID" value="XM_064800164.1"/>
</dbReference>
<organism evidence="2 3">
    <name type="scientific">Saxophila tyrrhenica</name>
    <dbReference type="NCBI Taxonomy" id="1690608"/>
    <lineage>
        <taxon>Eukaryota</taxon>
        <taxon>Fungi</taxon>
        <taxon>Dikarya</taxon>
        <taxon>Ascomycota</taxon>
        <taxon>Pezizomycotina</taxon>
        <taxon>Dothideomycetes</taxon>
        <taxon>Dothideomycetidae</taxon>
        <taxon>Mycosphaerellales</taxon>
        <taxon>Extremaceae</taxon>
        <taxon>Saxophila</taxon>
    </lineage>
</organism>
<protein>
    <recommendedName>
        <fullName evidence="1">PRISE-like Rossmann-fold domain-containing protein</fullName>
    </recommendedName>
</protein>
<evidence type="ECO:0000313" key="2">
    <source>
        <dbReference type="EMBL" id="KAK5172785.1"/>
    </source>
</evidence>
<dbReference type="CDD" id="cd08948">
    <property type="entry name" value="5beta-POR_like_SDR_a"/>
    <property type="match status" value="1"/>
</dbReference>
<dbReference type="Proteomes" id="UP001337655">
    <property type="component" value="Unassembled WGS sequence"/>
</dbReference>
<name>A0AAV9PKC1_9PEZI</name>
<accession>A0AAV9PKC1</accession>
<keyword evidence="3" id="KW-1185">Reference proteome</keyword>
<dbReference type="InterPro" id="IPR055222">
    <property type="entry name" value="PRISE-like_Rossmann-fold"/>
</dbReference>
<feature type="domain" description="PRISE-like Rossmann-fold" evidence="1">
    <location>
        <begin position="33"/>
        <end position="303"/>
    </location>
</feature>
<gene>
    <name evidence="2" type="ORF">LTR77_002905</name>
</gene>
<dbReference type="EMBL" id="JAVRRT010000004">
    <property type="protein sequence ID" value="KAK5172785.1"/>
    <property type="molecule type" value="Genomic_DNA"/>
</dbReference>
<dbReference type="SUPFAM" id="SSF51735">
    <property type="entry name" value="NAD(P)-binding Rossmann-fold domains"/>
    <property type="match status" value="1"/>
</dbReference>
<comment type="caution">
    <text evidence="2">The sequence shown here is derived from an EMBL/GenBank/DDBJ whole genome shotgun (WGS) entry which is preliminary data.</text>
</comment>
<dbReference type="GeneID" id="89924252"/>